<dbReference type="InterPro" id="IPR050789">
    <property type="entry name" value="Diverse_Enzym_Activities"/>
</dbReference>
<dbReference type="Proteomes" id="UP000228945">
    <property type="component" value="Chromosome"/>
</dbReference>
<feature type="domain" description="Beta-lactamase-related" evidence="3">
    <location>
        <begin position="29"/>
        <end position="345"/>
    </location>
</feature>
<name>A0A2D2AXD6_9CAUL</name>
<dbReference type="Gene3D" id="1.25.40.10">
    <property type="entry name" value="Tetratricopeptide repeat domain"/>
    <property type="match status" value="1"/>
</dbReference>
<feature type="signal peptide" evidence="2">
    <location>
        <begin position="1"/>
        <end position="18"/>
    </location>
</feature>
<dbReference type="EMBL" id="CP024201">
    <property type="protein sequence ID" value="ATQ42662.1"/>
    <property type="molecule type" value="Genomic_DNA"/>
</dbReference>
<proteinExistence type="predicted"/>
<dbReference type="InterPro" id="IPR012338">
    <property type="entry name" value="Beta-lactam/transpept-like"/>
</dbReference>
<dbReference type="Pfam" id="PF00144">
    <property type="entry name" value="Beta-lactamase"/>
    <property type="match status" value="1"/>
</dbReference>
<organism evidence="4 5">
    <name type="scientific">Caulobacter mirabilis</name>
    <dbReference type="NCBI Taxonomy" id="69666"/>
    <lineage>
        <taxon>Bacteria</taxon>
        <taxon>Pseudomonadati</taxon>
        <taxon>Pseudomonadota</taxon>
        <taxon>Alphaproteobacteria</taxon>
        <taxon>Caulobacterales</taxon>
        <taxon>Caulobacteraceae</taxon>
        <taxon>Caulobacter</taxon>
    </lineage>
</organism>
<evidence type="ECO:0000256" key="2">
    <source>
        <dbReference type="SAM" id="SignalP"/>
    </source>
</evidence>
<dbReference type="SMART" id="SM00028">
    <property type="entry name" value="TPR"/>
    <property type="match status" value="2"/>
</dbReference>
<evidence type="ECO:0000313" key="5">
    <source>
        <dbReference type="Proteomes" id="UP000228945"/>
    </source>
</evidence>
<accession>A0A2D2AXD6</accession>
<reference evidence="4 5" key="1">
    <citation type="submission" date="2017-10" db="EMBL/GenBank/DDBJ databases">
        <title>Genome sequence of Caulobacter mirabilis FWC38.</title>
        <authorList>
            <person name="Fiebig A."/>
            <person name="Crosson S."/>
        </authorList>
    </citation>
    <scope>NUCLEOTIDE SEQUENCE [LARGE SCALE GENOMIC DNA]</scope>
    <source>
        <strain evidence="4 5">FWC 38</strain>
    </source>
</reference>
<evidence type="ECO:0000256" key="1">
    <source>
        <dbReference type="PROSITE-ProRule" id="PRU00339"/>
    </source>
</evidence>
<sequence>MGLLAAWLVATAPAAAVALDQISPQTQAVDALIQAEMRERRIPGLQVAVVRNGEIVLERSYGLANLQTPVPVTDETVFSINSITKIFTGVEAMRLVEQGKLDLSAPVSTYLDDLPPAWRAVTIKQLLSHMSGLPDIVDPNTGKTIGDGTDAGAWAEVIASPIRFPPGEKTNYNQTNYLLMQRVIEKLGGRPFTEAVAEHQFAVAGMPHSGFGDSRDVIPGKAQSYRFYRDAWGDAGVLRNVYEEFPPNQRAAAGLNSTAGDMARWAVAVQQGRILKPESLRTMWTQTLLNDGKAGDWALGWTWRGAAPHRTIGLTGGGRAAFRLYPEDDLAVVILTNLSGATPEEITPAVAAIYIPSVKTDGVAPLRTELASRGYAQARSAYEALKRKTPGFSISENDLNNWGYRLLRIDRGADAVEIFKLAVALYPQSANTYDSLGDAYDRIGRPTSAIENFRRSLVMNPKNDHARKRLEKLGAPAAP</sequence>
<dbReference type="OrthoDB" id="113033at2"/>
<dbReference type="SUPFAM" id="SSF56601">
    <property type="entry name" value="beta-lactamase/transpeptidase-like"/>
    <property type="match status" value="1"/>
</dbReference>
<dbReference type="PROSITE" id="PS50005">
    <property type="entry name" value="TPR"/>
    <property type="match status" value="1"/>
</dbReference>
<gene>
    <name evidence="4" type="ORF">CSW64_09690</name>
</gene>
<protein>
    <recommendedName>
        <fullName evidence="3">Beta-lactamase-related domain-containing protein</fullName>
    </recommendedName>
</protein>
<evidence type="ECO:0000313" key="4">
    <source>
        <dbReference type="EMBL" id="ATQ42662.1"/>
    </source>
</evidence>
<dbReference type="PANTHER" id="PTHR43283">
    <property type="entry name" value="BETA-LACTAMASE-RELATED"/>
    <property type="match status" value="1"/>
</dbReference>
<keyword evidence="2" id="KW-0732">Signal</keyword>
<dbReference type="AlphaFoldDB" id="A0A2D2AXD6"/>
<evidence type="ECO:0000259" key="3">
    <source>
        <dbReference type="Pfam" id="PF00144"/>
    </source>
</evidence>
<dbReference type="Gene3D" id="3.40.710.10">
    <property type="entry name" value="DD-peptidase/beta-lactamase superfamily"/>
    <property type="match status" value="1"/>
</dbReference>
<keyword evidence="1" id="KW-0802">TPR repeat</keyword>
<feature type="chain" id="PRO_5013790069" description="Beta-lactamase-related domain-containing protein" evidence="2">
    <location>
        <begin position="19"/>
        <end position="479"/>
    </location>
</feature>
<dbReference type="InterPro" id="IPR001466">
    <property type="entry name" value="Beta-lactam-related"/>
</dbReference>
<dbReference type="PANTHER" id="PTHR43283:SF18">
    <property type="match status" value="1"/>
</dbReference>
<feature type="repeat" description="TPR" evidence="1">
    <location>
        <begin position="430"/>
        <end position="463"/>
    </location>
</feature>
<keyword evidence="5" id="KW-1185">Reference proteome</keyword>
<dbReference type="SUPFAM" id="SSF48452">
    <property type="entry name" value="TPR-like"/>
    <property type="match status" value="1"/>
</dbReference>
<dbReference type="InterPro" id="IPR011990">
    <property type="entry name" value="TPR-like_helical_dom_sf"/>
</dbReference>
<dbReference type="InterPro" id="IPR019734">
    <property type="entry name" value="TPR_rpt"/>
</dbReference>
<dbReference type="KEGG" id="cmb:CSW64_09690"/>